<reference evidence="3 4" key="1">
    <citation type="submission" date="2016-10" db="EMBL/GenBank/DDBJ databases">
        <authorList>
            <person name="Varghese N."/>
            <person name="Submissions S."/>
        </authorList>
    </citation>
    <scope>NUCLEOTIDE SEQUENCE [LARGE SCALE GENOMIC DNA]</scope>
    <source>
        <strain evidence="4">YIM D21,KCTC 23444,ACCC 10710</strain>
    </source>
</reference>
<dbReference type="AlphaFoldDB" id="A0A1I1XTC6"/>
<feature type="region of interest" description="Disordered" evidence="1">
    <location>
        <begin position="277"/>
        <end position="303"/>
    </location>
</feature>
<evidence type="ECO:0000313" key="4">
    <source>
        <dbReference type="Proteomes" id="UP000325289"/>
    </source>
</evidence>
<accession>A0A1I1XTC6</accession>
<dbReference type="PANTHER" id="PTHR43236:SF1">
    <property type="entry name" value="BLL7220 PROTEIN"/>
    <property type="match status" value="1"/>
</dbReference>
<sequence>MQVTRLDLDGTGSPEGLVTKILKAEPGLTYPIPIEELAQALDIMEIGELETKGFEGSLLMLEHRAAGSILVNKKARGGRRRFTIAHELGHFLIPSHKPVKGDVFLCSRDDMRMWSAAEQDTYARMEVEANKFAALMLMPPPLLRPYLERKRDPDLAHVLALHEDFDVSKDAAARAYAQYHGAGVAVAVVHDSKVLRVYRPPTFPRLGALEGQPVPRSSVYWHTRQSGMPLSDLVEGQAGHWLESDWGKKLPVLYEQVLHQQMEYALVMLWPEFAEEDEDYDPDEDRTSKQRLAERLASSRQRS</sequence>
<dbReference type="OrthoDB" id="9794834at2"/>
<organism evidence="3 4">
    <name type="scientific">Roseivivax sediminis</name>
    <dbReference type="NCBI Taxonomy" id="936889"/>
    <lineage>
        <taxon>Bacteria</taxon>
        <taxon>Pseudomonadati</taxon>
        <taxon>Pseudomonadota</taxon>
        <taxon>Alphaproteobacteria</taxon>
        <taxon>Rhodobacterales</taxon>
        <taxon>Roseobacteraceae</taxon>
        <taxon>Roseivivax</taxon>
    </lineage>
</organism>
<protein>
    <recommendedName>
        <fullName evidence="2">IrrE N-terminal-like domain-containing protein</fullName>
    </recommendedName>
</protein>
<keyword evidence="4" id="KW-1185">Reference proteome</keyword>
<dbReference type="Proteomes" id="UP000325289">
    <property type="component" value="Unassembled WGS sequence"/>
</dbReference>
<dbReference type="EMBL" id="FOMS01000006">
    <property type="protein sequence ID" value="SFE09888.1"/>
    <property type="molecule type" value="Genomic_DNA"/>
</dbReference>
<dbReference type="InterPro" id="IPR010359">
    <property type="entry name" value="IrrE_HExxH"/>
</dbReference>
<dbReference type="InterPro" id="IPR052345">
    <property type="entry name" value="Rad_response_metalloprotease"/>
</dbReference>
<dbReference type="RefSeq" id="WP_149755943.1">
    <property type="nucleotide sequence ID" value="NZ_FOMS01000006.1"/>
</dbReference>
<evidence type="ECO:0000256" key="1">
    <source>
        <dbReference type="SAM" id="MobiDB-lite"/>
    </source>
</evidence>
<dbReference type="PANTHER" id="PTHR43236">
    <property type="entry name" value="ANTITOXIN HIGA1"/>
    <property type="match status" value="1"/>
</dbReference>
<proteinExistence type="predicted"/>
<feature type="domain" description="IrrE N-terminal-like" evidence="2">
    <location>
        <begin position="60"/>
        <end position="174"/>
    </location>
</feature>
<gene>
    <name evidence="3" type="ORF">SAMN04515678_106108</name>
</gene>
<evidence type="ECO:0000259" key="2">
    <source>
        <dbReference type="Pfam" id="PF06114"/>
    </source>
</evidence>
<dbReference type="Pfam" id="PF06114">
    <property type="entry name" value="Peptidase_M78"/>
    <property type="match status" value="1"/>
</dbReference>
<evidence type="ECO:0000313" key="3">
    <source>
        <dbReference type="EMBL" id="SFE09888.1"/>
    </source>
</evidence>
<dbReference type="Gene3D" id="1.10.10.2910">
    <property type="match status" value="1"/>
</dbReference>
<feature type="compositionally biased region" description="Basic and acidic residues" evidence="1">
    <location>
        <begin position="285"/>
        <end position="294"/>
    </location>
</feature>
<name>A0A1I1XTC6_9RHOB</name>